<evidence type="ECO:0000313" key="1">
    <source>
        <dbReference type="EMBL" id="ELU37486.1"/>
    </source>
</evidence>
<sequence>MAIFTSNEEPKYAILQISSTKPVRIWQDFKTRRIWPRLAYYRAYLSTRIVSPATLFILNSRQASKHGDQFVRLGSHKDERGVNPTWDMARFDLLDSDGAPHIHHIHRSLQPRRPNFSTPTEFFFRIISVGLPSNWSGLPRCCLFVIDDRRGSPGLISALPTLVFVVPD</sequence>
<dbReference type="HOGENOM" id="CLU_1587607_0_0_1"/>
<evidence type="ECO:0000313" key="2">
    <source>
        <dbReference type="Proteomes" id="UP000011668"/>
    </source>
</evidence>
<gene>
    <name evidence="1" type="ORF">AG1IA_08489</name>
</gene>
<comment type="caution">
    <text evidence="1">The sequence shown here is derived from an EMBL/GenBank/DDBJ whole genome shotgun (WGS) entry which is preliminary data.</text>
</comment>
<reference evidence="1 2" key="1">
    <citation type="journal article" date="2013" name="Nat. Commun.">
        <title>The evolution and pathogenic mechanisms of the rice sheath blight pathogen.</title>
        <authorList>
            <person name="Zheng A."/>
            <person name="Lin R."/>
            <person name="Xu L."/>
            <person name="Qin P."/>
            <person name="Tang C."/>
            <person name="Ai P."/>
            <person name="Zhang D."/>
            <person name="Liu Y."/>
            <person name="Sun Z."/>
            <person name="Feng H."/>
            <person name="Wang Y."/>
            <person name="Chen Y."/>
            <person name="Liang X."/>
            <person name="Fu R."/>
            <person name="Li Q."/>
            <person name="Zhang J."/>
            <person name="Yu X."/>
            <person name="Xie Z."/>
            <person name="Ding L."/>
            <person name="Guan P."/>
            <person name="Tang J."/>
            <person name="Liang Y."/>
            <person name="Wang S."/>
            <person name="Deng Q."/>
            <person name="Li S."/>
            <person name="Zhu J."/>
            <person name="Wang L."/>
            <person name="Liu H."/>
            <person name="Li P."/>
        </authorList>
    </citation>
    <scope>NUCLEOTIDE SEQUENCE [LARGE SCALE GENOMIC DNA]</scope>
    <source>
        <strain evidence="2">AG-1 IA</strain>
    </source>
</reference>
<dbReference type="Proteomes" id="UP000011668">
    <property type="component" value="Unassembled WGS sequence"/>
</dbReference>
<dbReference type="AlphaFoldDB" id="L8WH12"/>
<accession>L8WH12</accession>
<proteinExistence type="predicted"/>
<name>L8WH12_THACA</name>
<protein>
    <submittedName>
        <fullName evidence="1">Uncharacterized protein</fullName>
    </submittedName>
</protein>
<organism evidence="1 2">
    <name type="scientific">Thanatephorus cucumeris (strain AG1-IA)</name>
    <name type="common">Rice sheath blight fungus</name>
    <name type="synonym">Rhizoctonia solani</name>
    <dbReference type="NCBI Taxonomy" id="983506"/>
    <lineage>
        <taxon>Eukaryota</taxon>
        <taxon>Fungi</taxon>
        <taxon>Dikarya</taxon>
        <taxon>Basidiomycota</taxon>
        <taxon>Agaricomycotina</taxon>
        <taxon>Agaricomycetes</taxon>
        <taxon>Cantharellales</taxon>
        <taxon>Ceratobasidiaceae</taxon>
        <taxon>Rhizoctonia</taxon>
        <taxon>Rhizoctonia solani AG-1</taxon>
    </lineage>
</organism>
<keyword evidence="2" id="KW-1185">Reference proteome</keyword>
<dbReference type="EMBL" id="AFRT01002625">
    <property type="protein sequence ID" value="ELU37486.1"/>
    <property type="molecule type" value="Genomic_DNA"/>
</dbReference>